<dbReference type="PANTHER" id="PTHR11586">
    <property type="entry name" value="TRNA-AMINOACYLATION COFACTOR ARC1 FAMILY MEMBER"/>
    <property type="match status" value="1"/>
</dbReference>
<dbReference type="Pfam" id="PF18489">
    <property type="entry name" value="Alpha_Helical"/>
    <property type="match status" value="1"/>
</dbReference>
<dbReference type="Gene3D" id="2.40.50.140">
    <property type="entry name" value="Nucleic acid-binding proteins"/>
    <property type="match status" value="1"/>
</dbReference>
<evidence type="ECO:0000256" key="1">
    <source>
        <dbReference type="ARBA" id="ARBA00022555"/>
    </source>
</evidence>
<dbReference type="AlphaFoldDB" id="C5A6Q6"/>
<dbReference type="KEGG" id="tga:TGAM_1416"/>
<dbReference type="PATRIC" id="fig|593117.10.peg.1418"/>
<dbReference type="InterPro" id="IPR002547">
    <property type="entry name" value="tRNA-bd_dom"/>
</dbReference>
<dbReference type="PANTHER" id="PTHR11586:SF37">
    <property type="entry name" value="TRNA-BINDING DOMAIN-CONTAINING PROTEIN"/>
    <property type="match status" value="1"/>
</dbReference>
<dbReference type="EMBL" id="CP001398">
    <property type="protein sequence ID" value="ACS33918.1"/>
    <property type="molecule type" value="Genomic_DNA"/>
</dbReference>
<dbReference type="GO" id="GO:0000049">
    <property type="term" value="F:tRNA binding"/>
    <property type="evidence" value="ECO:0007669"/>
    <property type="project" value="UniProtKB-UniRule"/>
</dbReference>
<dbReference type="PaxDb" id="593117-TGAM_1416"/>
<dbReference type="eggNOG" id="arCOG04359">
    <property type="taxonomic scope" value="Archaea"/>
</dbReference>
<evidence type="ECO:0000259" key="4">
    <source>
        <dbReference type="PROSITE" id="PS50886"/>
    </source>
</evidence>
<evidence type="ECO:0000256" key="2">
    <source>
        <dbReference type="ARBA" id="ARBA00022884"/>
    </source>
</evidence>
<proteinExistence type="predicted"/>
<dbReference type="InterPro" id="IPR041169">
    <property type="entry name" value="Alpha_helical"/>
</dbReference>
<dbReference type="Pfam" id="PF01588">
    <property type="entry name" value="tRNA_bind"/>
    <property type="match status" value="1"/>
</dbReference>
<sequence>MAVAAMWDTSKDYRLLVAEKATELFLKTVEGAKFKGHWDKKKAIKLGKEMIPEIQAMRYSYIEPKELIETPQMKALKEKALGIIEALGGEDWHHKFISNASKDEREKVEEQVAKIRFFLNTILNLDKRLALGKINDPVIAVDIKVGEVMSVAKHPNADRLLVTNVNIGDRAITVVTNDLTVKEGNRVAVALLPPANFRGIVSEGMFLGAGKGVLKDVKGEIGGLPKGIPLEALNETRNLVEAFLKG</sequence>
<feature type="domain" description="TRNA-binding" evidence="4">
    <location>
        <begin position="137"/>
        <end position="237"/>
    </location>
</feature>
<keyword evidence="2 3" id="KW-0694">RNA-binding</keyword>
<dbReference type="CDD" id="cd02153">
    <property type="entry name" value="tRNA_bindingDomain"/>
    <property type="match status" value="1"/>
</dbReference>
<dbReference type="Gene3D" id="1.20.1440.150">
    <property type="match status" value="1"/>
</dbReference>
<dbReference type="STRING" id="593117.TGAM_1416"/>
<evidence type="ECO:0000256" key="3">
    <source>
        <dbReference type="PROSITE-ProRule" id="PRU00209"/>
    </source>
</evidence>
<keyword evidence="1 3" id="KW-0820">tRNA-binding</keyword>
<name>C5A6Q6_THEGJ</name>
<protein>
    <submittedName>
        <fullName evidence="5">tRNA-binding protein, putative</fullName>
    </submittedName>
</protein>
<reference evidence="5 6" key="1">
    <citation type="journal article" date="2007" name="Genome Biol.">
        <title>Genome analysis and genome-wide proteomics of Thermococcus gammatolerans, the most radioresistant organism known amongst the Archaea.</title>
        <authorList>
            <person name="Zivanovic Y."/>
            <person name="Armengaud J."/>
            <person name="Lagorce A."/>
            <person name="Leplat C."/>
            <person name="Guerin P."/>
            <person name="Dutertre M."/>
            <person name="Anthouard V."/>
            <person name="Forterre P."/>
            <person name="Wincker P."/>
            <person name="Confalonieri F."/>
        </authorList>
    </citation>
    <scope>NUCLEOTIDE SEQUENCE [LARGE SCALE GENOMIC DNA]</scope>
    <source>
        <strain evidence="6">DSM 15229 / JCM 11827 / EJ3</strain>
    </source>
</reference>
<keyword evidence="6" id="KW-1185">Reference proteome</keyword>
<evidence type="ECO:0000313" key="6">
    <source>
        <dbReference type="Proteomes" id="UP000001488"/>
    </source>
</evidence>
<accession>C5A6Q6</accession>
<evidence type="ECO:0000313" key="5">
    <source>
        <dbReference type="EMBL" id="ACS33918.1"/>
    </source>
</evidence>
<dbReference type="InterPro" id="IPR051270">
    <property type="entry name" value="Tyrosine-tRNA_ligase_regulator"/>
</dbReference>
<gene>
    <name evidence="5" type="ordered locus">TGAM_1416</name>
</gene>
<dbReference type="InterPro" id="IPR012340">
    <property type="entry name" value="NA-bd_OB-fold"/>
</dbReference>
<dbReference type="PROSITE" id="PS50886">
    <property type="entry name" value="TRBD"/>
    <property type="match status" value="1"/>
</dbReference>
<dbReference type="Proteomes" id="UP000001488">
    <property type="component" value="Chromosome"/>
</dbReference>
<dbReference type="SUPFAM" id="SSF50249">
    <property type="entry name" value="Nucleic acid-binding proteins"/>
    <property type="match status" value="1"/>
</dbReference>
<organism evidence="5 6">
    <name type="scientific">Thermococcus gammatolerans (strain DSM 15229 / JCM 11827 / EJ3)</name>
    <dbReference type="NCBI Taxonomy" id="593117"/>
    <lineage>
        <taxon>Archaea</taxon>
        <taxon>Methanobacteriati</taxon>
        <taxon>Methanobacteriota</taxon>
        <taxon>Thermococci</taxon>
        <taxon>Thermococcales</taxon>
        <taxon>Thermococcaceae</taxon>
        <taxon>Thermococcus</taxon>
    </lineage>
</organism>
<dbReference type="HOGENOM" id="CLU_110988_0_0_2"/>